<accession>A0AA36D4W0</accession>
<evidence type="ECO:0000256" key="2">
    <source>
        <dbReference type="SAM" id="Phobius"/>
    </source>
</evidence>
<keyword evidence="4" id="KW-1185">Reference proteome</keyword>
<feature type="transmembrane region" description="Helical" evidence="2">
    <location>
        <begin position="199"/>
        <end position="219"/>
    </location>
</feature>
<name>A0AA36D4W0_9BILA</name>
<comment type="caution">
    <text evidence="3">The sequence shown here is derived from an EMBL/GenBank/DDBJ whole genome shotgun (WGS) entry which is preliminary data.</text>
</comment>
<keyword evidence="2" id="KW-0812">Transmembrane</keyword>
<evidence type="ECO:0000256" key="1">
    <source>
        <dbReference type="SAM" id="MobiDB-lite"/>
    </source>
</evidence>
<evidence type="ECO:0000313" key="3">
    <source>
        <dbReference type="EMBL" id="CAJ0579833.1"/>
    </source>
</evidence>
<keyword evidence="2" id="KW-0472">Membrane</keyword>
<feature type="non-terminal residue" evidence="3">
    <location>
        <position position="1"/>
    </location>
</feature>
<dbReference type="AlphaFoldDB" id="A0AA36D4W0"/>
<gene>
    <name evidence="3" type="ORF">MSPICULIGERA_LOCUS18038</name>
</gene>
<dbReference type="EMBL" id="CATQJA010002657">
    <property type="protein sequence ID" value="CAJ0579833.1"/>
    <property type="molecule type" value="Genomic_DNA"/>
</dbReference>
<dbReference type="Proteomes" id="UP001177023">
    <property type="component" value="Unassembled WGS sequence"/>
</dbReference>
<protein>
    <submittedName>
        <fullName evidence="3">Uncharacterized protein</fullName>
    </submittedName>
</protein>
<evidence type="ECO:0000313" key="4">
    <source>
        <dbReference type="Proteomes" id="UP001177023"/>
    </source>
</evidence>
<feature type="transmembrane region" description="Helical" evidence="2">
    <location>
        <begin position="252"/>
        <end position="277"/>
    </location>
</feature>
<keyword evidence="2" id="KW-1133">Transmembrane helix</keyword>
<feature type="transmembrane region" description="Helical" evidence="2">
    <location>
        <begin position="125"/>
        <end position="146"/>
    </location>
</feature>
<feature type="transmembrane region" description="Helical" evidence="2">
    <location>
        <begin position="161"/>
        <end position="178"/>
    </location>
</feature>
<feature type="region of interest" description="Disordered" evidence="1">
    <location>
        <begin position="60"/>
        <end position="82"/>
    </location>
</feature>
<reference evidence="3" key="1">
    <citation type="submission" date="2023-06" db="EMBL/GenBank/DDBJ databases">
        <authorList>
            <person name="Delattre M."/>
        </authorList>
    </citation>
    <scope>NUCLEOTIDE SEQUENCE</scope>
    <source>
        <strain evidence="3">AF72</strain>
    </source>
</reference>
<sequence>MGSRDLRRYDEFGIERPSIQGHTIPRIRAPGGTSDSPLSTLSTVRVPHIPRVALPYAHATPLGRDDGIPPTPPPTQRPLIEQQRGSRASKVVVVQNPMIVDPILNDETLYRLALFRNPALGLQRCAFVLQKFPALVMMFVSAWVLWGRGFEQKRISNEGSASMFSFVTGAFVLASILFGSADHNNSYTRAKIMTNIRHILALVGGLASIAALILSASSIHPLDNEKNAQPTGAPSNVTDPAFDYRDRINNQAVLVGATALVILLSVIALVLGIIGLTQMEKRLKEEKRRRRNVVSYDNPAISY</sequence>
<proteinExistence type="predicted"/>
<organism evidence="3 4">
    <name type="scientific">Mesorhabditis spiculigera</name>
    <dbReference type="NCBI Taxonomy" id="96644"/>
    <lineage>
        <taxon>Eukaryota</taxon>
        <taxon>Metazoa</taxon>
        <taxon>Ecdysozoa</taxon>
        <taxon>Nematoda</taxon>
        <taxon>Chromadorea</taxon>
        <taxon>Rhabditida</taxon>
        <taxon>Rhabditina</taxon>
        <taxon>Rhabditomorpha</taxon>
        <taxon>Rhabditoidea</taxon>
        <taxon>Rhabditidae</taxon>
        <taxon>Mesorhabditinae</taxon>
        <taxon>Mesorhabditis</taxon>
    </lineage>
</organism>